<feature type="non-terminal residue" evidence="4">
    <location>
        <position position="1"/>
    </location>
</feature>
<dbReference type="AlphaFoldDB" id="A0A7K8NE02"/>
<proteinExistence type="inferred from homology"/>
<dbReference type="PANTHER" id="PTHR31203">
    <property type="entry name" value="BETA-KERATIN-RELATED PROTEIN-RELATED"/>
    <property type="match status" value="1"/>
</dbReference>
<comment type="caution">
    <text evidence="4">The sequence shown here is derived from an EMBL/GenBank/DDBJ whole genome shotgun (WGS) entry which is preliminary data.</text>
</comment>
<comment type="subunit">
    <text evidence="3">The avian keratins (F-ker, S-ker, C-ker and B-ker) are a complex mixture of very similar polypeptides.</text>
</comment>
<evidence type="ECO:0000313" key="5">
    <source>
        <dbReference type="Proteomes" id="UP000524187"/>
    </source>
</evidence>
<evidence type="ECO:0000256" key="2">
    <source>
        <dbReference type="ARBA" id="ARBA00022744"/>
    </source>
</evidence>
<dbReference type="GO" id="GO:0005200">
    <property type="term" value="F:structural constituent of cytoskeleton"/>
    <property type="evidence" value="ECO:0007669"/>
    <property type="project" value="InterPro"/>
</dbReference>
<comment type="similarity">
    <text evidence="1 3">Belongs to the avian keratin family.</text>
</comment>
<keyword evidence="5" id="KW-1185">Reference proteome</keyword>
<organism evidence="4 5">
    <name type="scientific">Casuarius casuarius</name>
    <name type="common">Southern cassowary</name>
    <name type="synonym">Struthio casuarius</name>
    <dbReference type="NCBI Taxonomy" id="8787"/>
    <lineage>
        <taxon>Eukaryota</taxon>
        <taxon>Metazoa</taxon>
        <taxon>Chordata</taxon>
        <taxon>Craniata</taxon>
        <taxon>Vertebrata</taxon>
        <taxon>Euteleostomi</taxon>
        <taxon>Archelosauria</taxon>
        <taxon>Archosauria</taxon>
        <taxon>Dinosauria</taxon>
        <taxon>Saurischia</taxon>
        <taxon>Theropoda</taxon>
        <taxon>Coelurosauria</taxon>
        <taxon>Aves</taxon>
        <taxon>Palaeognathae</taxon>
        <taxon>Casuariiformes</taxon>
        <taxon>Casuariidae</taxon>
        <taxon>Casuarius</taxon>
    </lineage>
</organism>
<dbReference type="GO" id="GO:0005882">
    <property type="term" value="C:intermediate filament"/>
    <property type="evidence" value="ECO:0007669"/>
    <property type="project" value="UniProtKB-KW"/>
</dbReference>
<evidence type="ECO:0000256" key="1">
    <source>
        <dbReference type="ARBA" id="ARBA00008702"/>
    </source>
</evidence>
<accession>A0A7K8NE02</accession>
<protein>
    <recommendedName>
        <fullName evidence="3">Keratin</fullName>
    </recommendedName>
</protein>
<evidence type="ECO:0000256" key="3">
    <source>
        <dbReference type="RuleBase" id="RU364002"/>
    </source>
</evidence>
<dbReference type="Pfam" id="PF02422">
    <property type="entry name" value="Keratin"/>
    <property type="match status" value="1"/>
</dbReference>
<dbReference type="InterPro" id="IPR003461">
    <property type="entry name" value="Keratin"/>
</dbReference>
<sequence>SSTKDLCHPCGPTPLANSCNKPCVRHCEDSHIVIQPPTIVVTLPGTILTSFPQKSHIVSCT</sequence>
<name>A0A7K8NE02_CASCA</name>
<dbReference type="PANTHER" id="PTHR31203:SF1">
    <property type="entry name" value="BETA-KERATIN-RELATED PROTEIN-RELATED"/>
    <property type="match status" value="1"/>
</dbReference>
<reference evidence="4 5" key="1">
    <citation type="submission" date="2019-09" db="EMBL/GenBank/DDBJ databases">
        <title>Bird 10,000 Genomes (B10K) Project - Family phase.</title>
        <authorList>
            <person name="Zhang G."/>
        </authorList>
    </citation>
    <scope>NUCLEOTIDE SEQUENCE [LARGE SCALE GENOMIC DNA]</scope>
    <source>
        <strain evidence="4">B10K-LSUMZ-50683</strain>
        <tissue evidence="4">Muscle</tissue>
    </source>
</reference>
<feature type="non-terminal residue" evidence="4">
    <location>
        <position position="61"/>
    </location>
</feature>
<dbReference type="EMBL" id="VWPT01000094">
    <property type="protein sequence ID" value="NXE51478.1"/>
    <property type="molecule type" value="Genomic_DNA"/>
</dbReference>
<gene>
    <name evidence="4" type="primary">Krfb_0</name>
    <name evidence="4" type="ORF">CASCAS_R12576</name>
</gene>
<dbReference type="Proteomes" id="UP000524187">
    <property type="component" value="Unassembled WGS sequence"/>
</dbReference>
<evidence type="ECO:0000313" key="4">
    <source>
        <dbReference type="EMBL" id="NXE51478.1"/>
    </source>
</evidence>
<keyword evidence="2 3" id="KW-0416">Keratin</keyword>